<dbReference type="AlphaFoldDB" id="A0A1M6T9D8"/>
<gene>
    <name evidence="2" type="ORF">SAMN02745108_01679</name>
    <name evidence="1" type="ORF">SAMN05720469_10934</name>
</gene>
<proteinExistence type="predicted"/>
<accession>A0A1M6T9D8</accession>
<sequence length="43" mass="5067">MFLLFLFLLGKDLVYLPFLEAKEKVLFLNLAVEIPVFYIGQNF</sequence>
<evidence type="ECO:0000313" key="3">
    <source>
        <dbReference type="Proteomes" id="UP000184275"/>
    </source>
</evidence>
<keyword evidence="3" id="KW-1185">Reference proteome</keyword>
<evidence type="ECO:0000313" key="2">
    <source>
        <dbReference type="EMBL" id="SJZ81683.1"/>
    </source>
</evidence>
<dbReference type="Proteomes" id="UP000184275">
    <property type="component" value="Unassembled WGS sequence"/>
</dbReference>
<reference evidence="2 4" key="3">
    <citation type="submission" date="2017-02" db="EMBL/GenBank/DDBJ databases">
        <authorList>
            <person name="Peterson S.W."/>
        </authorList>
    </citation>
    <scope>NUCLEOTIDE SEQUENCE [LARGE SCALE GENOMIC DNA]</scope>
    <source>
        <strain evidence="2 4">ATCC 43854</strain>
    </source>
</reference>
<reference evidence="1" key="2">
    <citation type="submission" date="2016-11" db="EMBL/GenBank/DDBJ databases">
        <authorList>
            <person name="Jaros S."/>
            <person name="Januszkiewicz K."/>
            <person name="Wedrychowicz H."/>
        </authorList>
    </citation>
    <scope>NUCLEOTIDE SEQUENCE [LARGE SCALE GENOMIC DNA]</scope>
    <source>
        <strain evidence="1">UWOS</strain>
    </source>
</reference>
<evidence type="ECO:0000313" key="4">
    <source>
        <dbReference type="Proteomes" id="UP000190449"/>
    </source>
</evidence>
<reference evidence="3" key="1">
    <citation type="submission" date="2016-11" db="EMBL/GenBank/DDBJ databases">
        <authorList>
            <person name="Varghese N."/>
            <person name="Submissions S."/>
        </authorList>
    </citation>
    <scope>NUCLEOTIDE SEQUENCE [LARGE SCALE GENOMIC DNA]</scope>
    <source>
        <strain evidence="3">UWOS</strain>
    </source>
</reference>
<evidence type="ECO:0000313" key="1">
    <source>
        <dbReference type="EMBL" id="SHK53583.1"/>
    </source>
</evidence>
<accession>A0A1T4NR33</accession>
<organism evidence="1 3">
    <name type="scientific">Fibrobacter intestinalis</name>
    <dbReference type="NCBI Taxonomy" id="28122"/>
    <lineage>
        <taxon>Bacteria</taxon>
        <taxon>Pseudomonadati</taxon>
        <taxon>Fibrobacterota</taxon>
        <taxon>Fibrobacteria</taxon>
        <taxon>Fibrobacterales</taxon>
        <taxon>Fibrobacteraceae</taxon>
        <taxon>Fibrobacter</taxon>
    </lineage>
</organism>
<dbReference type="Proteomes" id="UP000190449">
    <property type="component" value="Unassembled WGS sequence"/>
</dbReference>
<dbReference type="EMBL" id="FRAW01000009">
    <property type="protein sequence ID" value="SHK53583.1"/>
    <property type="molecule type" value="Genomic_DNA"/>
</dbReference>
<protein>
    <submittedName>
        <fullName evidence="1">Uncharacterized protein</fullName>
    </submittedName>
</protein>
<dbReference type="EMBL" id="FUWU01000027">
    <property type="protein sequence ID" value="SJZ81683.1"/>
    <property type="molecule type" value="Genomic_DNA"/>
</dbReference>
<name>A0A1M6T9D8_9BACT</name>